<dbReference type="PANTHER" id="PTHR30469">
    <property type="entry name" value="MULTIDRUG RESISTANCE PROTEIN MDTA"/>
    <property type="match status" value="1"/>
</dbReference>
<dbReference type="Gene3D" id="2.40.420.20">
    <property type="match status" value="1"/>
</dbReference>
<dbReference type="Gene3D" id="2.40.50.100">
    <property type="match status" value="1"/>
</dbReference>
<dbReference type="EMBL" id="LHZB01000077">
    <property type="protein sequence ID" value="KXV02938.1"/>
    <property type="molecule type" value="Genomic_DNA"/>
</dbReference>
<dbReference type="PATRIC" id="fig|442.7.peg.3515"/>
<dbReference type="PANTHER" id="PTHR30469:SF38">
    <property type="entry name" value="HLYD FAMILY SECRETION PROTEIN"/>
    <property type="match status" value="1"/>
</dbReference>
<dbReference type="NCBIfam" id="TIGR01730">
    <property type="entry name" value="RND_mfp"/>
    <property type="match status" value="1"/>
</dbReference>
<dbReference type="InterPro" id="IPR006143">
    <property type="entry name" value="RND_pump_MFP"/>
</dbReference>
<dbReference type="Proteomes" id="UP000075573">
    <property type="component" value="Unassembled WGS sequence"/>
</dbReference>
<name>A0A149R022_9PROT</name>
<dbReference type="SUPFAM" id="SSF111369">
    <property type="entry name" value="HlyD-like secretion proteins"/>
    <property type="match status" value="1"/>
</dbReference>
<dbReference type="RefSeq" id="WP_231100470.1">
    <property type="nucleotide sequence ID" value="NZ_LHZB01000077.1"/>
</dbReference>
<dbReference type="Gene3D" id="2.40.30.170">
    <property type="match status" value="1"/>
</dbReference>
<comment type="similarity">
    <text evidence="1">Belongs to the membrane fusion protein (MFP) (TC 8.A.1) family.</text>
</comment>
<dbReference type="GO" id="GO:0015562">
    <property type="term" value="F:efflux transmembrane transporter activity"/>
    <property type="evidence" value="ECO:0007669"/>
    <property type="project" value="TreeGrafter"/>
</dbReference>
<feature type="domain" description="Multidrug resistance protein MdtA-like C-terminal permuted SH3" evidence="2">
    <location>
        <begin position="290"/>
        <end position="346"/>
    </location>
</feature>
<evidence type="ECO:0000259" key="2">
    <source>
        <dbReference type="Pfam" id="PF25967"/>
    </source>
</evidence>
<dbReference type="InterPro" id="IPR058627">
    <property type="entry name" value="MdtA-like_C"/>
</dbReference>
<protein>
    <submittedName>
        <fullName evidence="3">Multidrug transporter</fullName>
    </submittedName>
</protein>
<dbReference type="Gene3D" id="1.10.287.470">
    <property type="entry name" value="Helix hairpin bin"/>
    <property type="match status" value="1"/>
</dbReference>
<evidence type="ECO:0000256" key="1">
    <source>
        <dbReference type="ARBA" id="ARBA00009477"/>
    </source>
</evidence>
<reference evidence="3 4" key="1">
    <citation type="submission" date="2015-06" db="EMBL/GenBank/DDBJ databases">
        <title>Improved classification and identification of acetic acid bacteria using matrix-assisted laser desorption/ionization time-of-flight mass spectrometry; Gluconobacter nephelii and Gluconobacter uchimurae are later heterotypic synonyms of Gluconobacter japonicus and Gluconobacter oxydans, respectively.</title>
        <authorList>
            <person name="Li L."/>
            <person name="Cleenwerck I."/>
            <person name="De Vuyst L."/>
            <person name="Vandamme P."/>
        </authorList>
    </citation>
    <scope>NUCLEOTIDE SEQUENCE [LARGE SCALE GENOMIC DNA]</scope>
    <source>
        <strain evidence="3 4">LMG 1764</strain>
    </source>
</reference>
<organism evidence="3 4">
    <name type="scientific">Gluconobacter potus</name>
    <dbReference type="NCBI Taxonomy" id="2724927"/>
    <lineage>
        <taxon>Bacteria</taxon>
        <taxon>Pseudomonadati</taxon>
        <taxon>Pseudomonadota</taxon>
        <taxon>Alphaproteobacteria</taxon>
        <taxon>Acetobacterales</taxon>
        <taxon>Acetobacteraceae</taxon>
        <taxon>Gluconobacter</taxon>
    </lineage>
</organism>
<comment type="caution">
    <text evidence="3">The sequence shown here is derived from an EMBL/GenBank/DDBJ whole genome shotgun (WGS) entry which is preliminary data.</text>
</comment>
<dbReference type="AlphaFoldDB" id="A0A149R022"/>
<sequence length="364" mass="38774">MRAPTGRLPVMLGSSLLLVLTGCHKKAPAPDIRPVRSMVVQPVDSTAGEPLTGQVAPHRTVTLSFRLPGKIVERSVSVGSAVHAGQVVARLDEVGATQTLQAATADVEAAKADLIQMEALRKRAVALLPVQAISRNEYDDVIRRYHTAQSTVQSAQARMRIAQEGVEHTQLTADSDGIITDRLAEVGEVVAAGQPVLRMAQSGERDIQFDIPASLVRATGLMGRTFSVCLDAEPRLCTTANLYELAPDADPLTRTYRAKALLQSPPADMTLGSVVVGRMTLTDRREIRLPPSALTAQDGKPAVWVVAADTSTVALRQIEIASYTATDVLVSSGLNAGDRVVTAGVQALYPNQKVTLLNDADVRP</sequence>
<gene>
    <name evidence="3" type="ORF">AD929_01400</name>
</gene>
<dbReference type="Pfam" id="PF25967">
    <property type="entry name" value="RND-MFP_C"/>
    <property type="match status" value="1"/>
</dbReference>
<dbReference type="PROSITE" id="PS51257">
    <property type="entry name" value="PROKAR_LIPOPROTEIN"/>
    <property type="match status" value="1"/>
</dbReference>
<evidence type="ECO:0000313" key="3">
    <source>
        <dbReference type="EMBL" id="KXV02938.1"/>
    </source>
</evidence>
<evidence type="ECO:0000313" key="4">
    <source>
        <dbReference type="Proteomes" id="UP000075573"/>
    </source>
</evidence>
<dbReference type="GO" id="GO:1990281">
    <property type="term" value="C:efflux pump complex"/>
    <property type="evidence" value="ECO:0007669"/>
    <property type="project" value="TreeGrafter"/>
</dbReference>
<proteinExistence type="inferred from homology"/>
<accession>A0A149R022</accession>